<dbReference type="Pfam" id="PF25032">
    <property type="entry name" value="N-HEAT_ATR"/>
    <property type="match status" value="1"/>
</dbReference>
<keyword evidence="9" id="KW-0418">Kinase</keyword>
<keyword evidence="14" id="KW-0175">Coiled coil</keyword>
<dbReference type="PROSITE" id="PS51190">
    <property type="entry name" value="FATC"/>
    <property type="match status" value="1"/>
</dbReference>
<dbReference type="PANTHER" id="PTHR11139">
    <property type="entry name" value="ATAXIA TELANGIECTASIA MUTATED ATM -RELATED"/>
    <property type="match status" value="1"/>
</dbReference>
<dbReference type="Pfam" id="PF08064">
    <property type="entry name" value="UME"/>
    <property type="match status" value="1"/>
</dbReference>
<dbReference type="Pfam" id="PF00454">
    <property type="entry name" value="PI3_PI4_kinase"/>
    <property type="match status" value="1"/>
</dbReference>
<dbReference type="SUPFAM" id="SSF50911">
    <property type="entry name" value="Mannose 6-phosphate receptor domain"/>
    <property type="match status" value="1"/>
</dbReference>
<dbReference type="Pfam" id="PF25030">
    <property type="entry name" value="M-HEAT_ATR"/>
    <property type="match status" value="1"/>
</dbReference>
<evidence type="ECO:0000256" key="11">
    <source>
        <dbReference type="ARBA" id="ARBA00023157"/>
    </source>
</evidence>
<keyword evidence="11" id="KW-1015">Disulfide bond</keyword>
<dbReference type="PROSITE" id="PS51189">
    <property type="entry name" value="FAT"/>
    <property type="match status" value="1"/>
</dbReference>
<dbReference type="InterPro" id="IPR050517">
    <property type="entry name" value="DDR_Repair_Kinase"/>
</dbReference>
<feature type="compositionally biased region" description="Basic and acidic residues" evidence="15">
    <location>
        <begin position="157"/>
        <end position="170"/>
    </location>
</feature>
<dbReference type="InterPro" id="IPR029090">
    <property type="entry name" value="DUF4659"/>
</dbReference>
<dbReference type="GO" id="GO:0000723">
    <property type="term" value="P:telomere maintenance"/>
    <property type="evidence" value="ECO:0007669"/>
    <property type="project" value="TreeGrafter"/>
</dbReference>
<dbReference type="InterPro" id="IPR011990">
    <property type="entry name" value="TPR-like_helical_dom_sf"/>
</dbReference>
<evidence type="ECO:0000256" key="15">
    <source>
        <dbReference type="SAM" id="MobiDB-lite"/>
    </source>
</evidence>
<dbReference type="GO" id="GO:0004674">
    <property type="term" value="F:protein serine/threonine kinase activity"/>
    <property type="evidence" value="ECO:0007669"/>
    <property type="project" value="UniProtKB-KW"/>
</dbReference>
<name>A0A2T7NFB4_POMCA</name>
<keyword evidence="5" id="KW-0808">Transferase</keyword>
<keyword evidence="7" id="KW-0547">Nucleotide-binding</keyword>
<dbReference type="CDD" id="cd00892">
    <property type="entry name" value="PIKKc_ATR"/>
    <property type="match status" value="1"/>
</dbReference>
<evidence type="ECO:0000256" key="7">
    <source>
        <dbReference type="ARBA" id="ARBA00022741"/>
    </source>
</evidence>
<dbReference type="Pfam" id="PF23593">
    <property type="entry name" value="HEAT_ATR"/>
    <property type="match status" value="1"/>
</dbReference>
<evidence type="ECO:0000256" key="14">
    <source>
        <dbReference type="SAM" id="Coils"/>
    </source>
</evidence>
<dbReference type="SUPFAM" id="SSF48371">
    <property type="entry name" value="ARM repeat"/>
    <property type="match status" value="1"/>
</dbReference>
<evidence type="ECO:0000256" key="4">
    <source>
        <dbReference type="ARBA" id="ARBA00022527"/>
    </source>
</evidence>
<dbReference type="InterPro" id="IPR016024">
    <property type="entry name" value="ARM-type_fold"/>
</dbReference>
<dbReference type="Gene3D" id="2.70.130.10">
    <property type="entry name" value="Mannose-6-phosphate receptor binding domain"/>
    <property type="match status" value="1"/>
</dbReference>
<evidence type="ECO:0000256" key="8">
    <source>
        <dbReference type="ARBA" id="ARBA00022763"/>
    </source>
</evidence>
<feature type="domain" description="PI3K/PI4K catalytic" evidence="16">
    <location>
        <begin position="3025"/>
        <end position="3334"/>
    </location>
</feature>
<dbReference type="SMART" id="SM01343">
    <property type="entry name" value="FATC"/>
    <property type="match status" value="1"/>
</dbReference>
<protein>
    <recommendedName>
        <fullName evidence="3">non-specific serine/threonine protein kinase</fullName>
        <ecNumber evidence="3">2.7.11.1</ecNumber>
    </recommendedName>
</protein>
<evidence type="ECO:0000256" key="1">
    <source>
        <dbReference type="ARBA" id="ARBA00004123"/>
    </source>
</evidence>
<accession>A0A2T7NFB4</accession>
<feature type="domain" description="FATC" evidence="18">
    <location>
        <begin position="3342"/>
        <end position="3374"/>
    </location>
</feature>
<evidence type="ECO:0000313" key="20">
    <source>
        <dbReference type="EMBL" id="PVD19877.1"/>
    </source>
</evidence>
<comment type="subcellular location">
    <subcellularLocation>
        <location evidence="1">Nucleus</location>
    </subcellularLocation>
</comment>
<dbReference type="OrthoDB" id="381190at2759"/>
<feature type="coiled-coil region" evidence="14">
    <location>
        <begin position="2823"/>
        <end position="2850"/>
    </location>
</feature>
<evidence type="ECO:0000256" key="2">
    <source>
        <dbReference type="ARBA" id="ARBA00010769"/>
    </source>
</evidence>
<dbReference type="InterPro" id="IPR000403">
    <property type="entry name" value="PI3/4_kinase_cat_dom"/>
</dbReference>
<gene>
    <name evidence="20" type="ORF">C0Q70_20370</name>
</gene>
<dbReference type="InterPro" id="IPR009011">
    <property type="entry name" value="Man6P_isomerase_rcpt-bd_dom_sf"/>
</dbReference>
<dbReference type="SUPFAM" id="SSF48452">
    <property type="entry name" value="TPR-like"/>
    <property type="match status" value="1"/>
</dbReference>
<feature type="domain" description="FAT" evidence="17">
    <location>
        <begin position="2342"/>
        <end position="2918"/>
    </location>
</feature>
<dbReference type="PROSITE" id="PS51914">
    <property type="entry name" value="MRH"/>
    <property type="match status" value="1"/>
</dbReference>
<dbReference type="GO" id="GO:0006281">
    <property type="term" value="P:DNA repair"/>
    <property type="evidence" value="ECO:0007669"/>
    <property type="project" value="UniProtKB-KW"/>
</dbReference>
<sequence>MKSAESEEGSLEKIDLYNFELPEFENSRYVLTSPRSLEACSRLNVKPVELLYKPLSEFQEELLPQDVPLRTIYNIFDEQEQIRQRKLQLCQEERSRVTKEDIRDKSSFSSKMGTKIIEKKDLSKGSLQRQRTAWATRVMQKPLLKDENSHSTQNYNESDKLRHELLSRKENKLKHPARKTRSAKSTPRTAHPDVCVRSKSVSDIYSSLPAKVWKTFLFEEKQQQKKIEQKALSNKEDEIVVRARRSDEELYRHLKMQELKLAGKRNKDELKKRIQERNLEQQNKDKEDIFKRAAELSKTSLSQAEQRRELALVQQSFRKSMTNHEERQAFEKRCKEMNKDLRRSKQGVLCLNDLRHSQAEENLVQLLETRNRQLLSSHLEKEKKLDRARQTQQQLEEEMESWRRSLLQHKKQVEEQAAKAARINQNNRSQRARMDRLTHEEEHKKNLQKLLRDHERWRRNLEELLDEKDKRMDEIQLQKEKSIMETRAMAQITHALRDKLRKKYESDTFDRKVLDAQLFAKLESRPPFSSLSASASTVTIASEPTQICGAPNYDVRNLTARVWKFMVPSTFCLRTQNGSVPDDGCEIQMAFCRNLNESRNCSSASVCENYNVASEQFTYKLGSYVQQPFNVTGEVVGQGFHVSSGDGQNYTDSENKTCTLKTVMTFICNKSAIWEKGNSEGPTTVPINPNIMFDPATCLYNFTFHFAGACPLTSPSTPVHTLSPGSVLLLIMFTESLHSLGHASECFSSLQLCEFFVGHNSEVFLHLASQPGNDETPNLSDLRGVELTKEEKNSNVFCNWLIQRLLRLLACQGCALLHPTCTSVLTHILLTIKVRSFYIFLRTSSMLIHCLADMVQISKQLYAAGNTGNFQLTKLNVNLENVRQSLLDPAKSPAEMQDFDNCLSELPFVLSSAEICELLQVNLSKLILTLIPSIGIFEPMLKSILYSTACCQLEFGDVDLKTVSLQMLVELMAEFGLPDLDNVQNYFLRCLTGQTSLLVSGCRDIKKEEITILEENTSSLINQLICTDGSLAAVAHHFSTASLHQMFCSVTSDLQAHGFIKVLTEKFRTSLAQLLCHILKRLPVVVLKGVCSQAFEQLFLTLFDHVAGQLEDLQFAAPLLVQILNVEKQINAKKCLMLPEVTSATQMIQTQQTPSSRLRRKRKEVAIQDGSKKMRSRMYHQLQAKVVDILDKGVNKDMCMTALAAGSLITDVAARLSGEIFQDKDVQRFADTEVYLDKDFVQRLSGYWRSILLTGIVSSLSSAAQDTAVLLIVRSAGCLLSNYVPITADLLQELTWMVSLPWLLNDPSWRDLRPSQVQEVSRISQEIADNINVNTMCQCLKVLASAPKEAAPMWRVHVFSQALNSLHEDVKTSAISEFPKLLLQLGPNAQHLISDLIHPLLQDPSNAVLRALAKAAGNLVCVAAGTVTLRRNSSGSSAFSFLSADETHELKQVDTRLFLPFLNLLKTANSDVRKDTVCSLKQMFMHMPVRSQSLSTVSLLTAGLSTVEDMDMDVRLQFLTVIPVILGGRTSTPDSENITSDTDKIIVEHLKTACTRATISANSGLHQTILITIGQLARYADGELLLAALIILLENRLSCIPLVADIAFQELQATASHKKVAPYQLFIKYRAPVCKFLVETMLDAQSVSGQGNAEKVLKTVSNTFGFSDIKAFIERCVKFLLPHLVSKASPEASSLIRLLANLLSITHRHKLIMNNIKYIFSHLVRFCPKVELEKALDYLQRETGFELGSLLRLDFQRVHNELLLYLSTSYSQVFNGLQMLSLNDEHYSGPKEITSAEEMAAYLEPRLLGVLAFFDSQLMNINTAAADKKLALESLISIIQLMGSKHITSIRHKVVNTLRLGLQFKDTSFVEISCRAWNCFVRSLELPILGQMLSQILATLLPLLLQIPQQVAEIINYMIVENRAELHDHFHEVYFLPDLPELADATSVLKMYTDSPSSQTDLKTRLVHCISGASHESVDVRNHALMKLRKLLRENQDSLFDLILGKESADPVVTRLVSVLLQGCRESATKNHDLYGQCLGELGALDPGRLTLMSNNPLEQHAKFQASVDDENFAVGLVNKIIKAFLAATEPKIQDCSAFALQELLQIYKIVDRLQGEKDSRGAKLWKRFPEQLQEILIPLLTSRYCECFVMAFQSKKKKKKKLKLKKEKKKEKYKLSTDMDWSNLPKPIYGSRKGNTYKDWVSNWTGYLVSKVKEKQARQVFEACSAAQRNDLQVALYLLPYEVVQVLLDGTEQDHLEIYNEMMEVVNQARQPDTRQSTALDLRHLSAQTTFSVIDYLTWWRTQRVLLLAARSSVPKGVVPYSGDEPYKAVNKFLCRIPQDTLAQASFNCKAYTRALMYFEQFITDTKQDLQEHLDFLQRLYDCLNEPDGVLGVAAIRQSQPTLMQEILAHESLGQQQDAQACYERALQIAPSELWPHQGLVRSLMEMGQLNKALLHTSGVLTKNPRWLHQLNQYRVEAAWKMCNWDTLNTMMKYENPGNNIWPLCIGRILMATKDRKEEEYQKHLHLARQEQMGPLSAASMEMGSYHRGYEYILRLHMLSELEDYFHVCHNFSASSSDSSEPLVQSSQEELLRQWNCRLQMVQSSFRTQEPILTLRRTLLCLDQNNPDIAVDKTIGRWWLWSAKVARKAGYLQTAYGCLLQASAFDMPEFFVEKAKWLWEKGENDTALSCLEKGIAQHFPSPAQFQQGPHSGDQSKRQVYGQALLLYGRYSEETSSMESNAILKRYRDVLDICHDWEDGHFYLAQYYDRLMTSIMPEKEKSGDLITAVVKYFGQALLFGNKFIYQAMPRLLSLWLDFGATVIEAEHKEKKEKNADKNKLQLQKLQVQKNILSKINALMCSLINDLAPYQFFTAFPQLVSRICHAHPEVSKILQGLIAHLLTCFPQQAMWMMMSVSKSSYTVRSQRCQEIFAAVKQKKPELEKLIQDATRLSERLLEVCEKDVGRTTTLSLSTNFKALKRLLDEPNFSEIMLPLQSAMTVTLPTVAGGQAGHNPFPDHLIYIKGIEDTIEILQSLARPKKITLVGSDGRLYAMMCKPKDDLRKDARLMEFNAIVNRFLYRDAESRRRQLHIRTYTVTPLNEECGIVEWVNNTSGFRHILVRLYREHGIHMSAAEQQSIMPAKTASLEVKMEIFKQKLLPRHPPIFREWFLRTFPDPTSWYNARVAYARTMGVMSMIGYILGLGDRHGENILFDSTTGDTVHVDFNCLFNRGETFEWPERVPFRLTQNMVSALGPMGCEGIFRRACEVTLRVVKAQTDPLMSVLKPFIYDPLVEWSKPTSRDRRLNQAAETGEITNEQALTCVQNIEDRLRGILKLKSKARGLPLSIEGHVKYLIQEATDEKNLCQMYIGWAAFY</sequence>
<dbReference type="Pfam" id="PF02259">
    <property type="entry name" value="FAT"/>
    <property type="match status" value="1"/>
</dbReference>
<organism evidence="20 21">
    <name type="scientific">Pomacea canaliculata</name>
    <name type="common">Golden apple snail</name>
    <dbReference type="NCBI Taxonomy" id="400727"/>
    <lineage>
        <taxon>Eukaryota</taxon>
        <taxon>Metazoa</taxon>
        <taxon>Spiralia</taxon>
        <taxon>Lophotrochozoa</taxon>
        <taxon>Mollusca</taxon>
        <taxon>Gastropoda</taxon>
        <taxon>Caenogastropoda</taxon>
        <taxon>Architaenioglossa</taxon>
        <taxon>Ampullarioidea</taxon>
        <taxon>Ampullariidae</taxon>
        <taxon>Pomacea</taxon>
    </lineage>
</organism>
<feature type="compositionally biased region" description="Basic residues" evidence="15">
    <location>
        <begin position="171"/>
        <end position="182"/>
    </location>
</feature>
<evidence type="ECO:0000259" key="17">
    <source>
        <dbReference type="PROSITE" id="PS51189"/>
    </source>
</evidence>
<dbReference type="InterPro" id="IPR014009">
    <property type="entry name" value="PIK_FAT"/>
</dbReference>
<dbReference type="Proteomes" id="UP000245119">
    <property type="component" value="Linkage Group LG13"/>
</dbReference>
<evidence type="ECO:0000256" key="6">
    <source>
        <dbReference type="ARBA" id="ARBA00022729"/>
    </source>
</evidence>
<keyword evidence="8" id="KW-0227">DNA damage</keyword>
<dbReference type="InterPro" id="IPR003151">
    <property type="entry name" value="PIK-rel_kinase_FAT"/>
</dbReference>
<dbReference type="Gene3D" id="3.30.1010.10">
    <property type="entry name" value="Phosphatidylinositol 3-kinase Catalytic Subunit, Chain A, domain 4"/>
    <property type="match status" value="1"/>
</dbReference>
<dbReference type="SMART" id="SM00146">
    <property type="entry name" value="PI3Kc"/>
    <property type="match status" value="1"/>
</dbReference>
<dbReference type="Gene3D" id="1.10.1070.11">
    <property type="entry name" value="Phosphatidylinositol 3-/4-kinase, catalytic domain"/>
    <property type="match status" value="1"/>
</dbReference>
<evidence type="ECO:0000256" key="13">
    <source>
        <dbReference type="ARBA" id="ARBA00023242"/>
    </source>
</evidence>
<dbReference type="PANTHER" id="PTHR11139:SF69">
    <property type="entry name" value="SERINE_THREONINE-PROTEIN KINASE ATR"/>
    <property type="match status" value="1"/>
</dbReference>
<dbReference type="GO" id="GO:0005694">
    <property type="term" value="C:chromosome"/>
    <property type="evidence" value="ECO:0007669"/>
    <property type="project" value="TreeGrafter"/>
</dbReference>
<dbReference type="Pfam" id="PF15558">
    <property type="entry name" value="DUF4659"/>
    <property type="match status" value="1"/>
</dbReference>
<dbReference type="EMBL" id="PZQS01000013">
    <property type="protein sequence ID" value="PVD19877.1"/>
    <property type="molecule type" value="Genomic_DNA"/>
</dbReference>
<dbReference type="Gene3D" id="1.25.40.10">
    <property type="entry name" value="Tetratricopeptide repeat domain"/>
    <property type="match status" value="1"/>
</dbReference>
<proteinExistence type="inferred from homology"/>
<evidence type="ECO:0000256" key="10">
    <source>
        <dbReference type="ARBA" id="ARBA00022840"/>
    </source>
</evidence>
<dbReference type="EC" id="2.7.11.1" evidence="3"/>
<dbReference type="InterPro" id="IPR036940">
    <property type="entry name" value="PI3/4_kinase_cat_sf"/>
</dbReference>
<evidence type="ECO:0000256" key="12">
    <source>
        <dbReference type="ARBA" id="ARBA00023204"/>
    </source>
</evidence>
<dbReference type="Pfam" id="PF02260">
    <property type="entry name" value="FATC"/>
    <property type="match status" value="1"/>
</dbReference>
<dbReference type="STRING" id="400727.A0A2T7NFB4"/>
<dbReference type="FunFam" id="1.10.1070.11:FF:000009">
    <property type="entry name" value="Putative serine/threonine-protein kinase ATR"/>
    <property type="match status" value="1"/>
</dbReference>
<feature type="region of interest" description="Disordered" evidence="15">
    <location>
        <begin position="414"/>
        <end position="445"/>
    </location>
</feature>
<dbReference type="FunFam" id="3.30.1010.10:FF:000011">
    <property type="entry name" value="serine/threonine-protein kinase ATR"/>
    <property type="match status" value="1"/>
</dbReference>
<dbReference type="InterPro" id="IPR057564">
    <property type="entry name" value="HEAT_ATR"/>
</dbReference>
<reference evidence="20 21" key="1">
    <citation type="submission" date="2018-04" db="EMBL/GenBank/DDBJ databases">
        <title>The genome of golden apple snail Pomacea canaliculata provides insight into stress tolerance and invasive adaptation.</title>
        <authorList>
            <person name="Liu C."/>
            <person name="Liu B."/>
            <person name="Ren Y."/>
            <person name="Zhang Y."/>
            <person name="Wang H."/>
            <person name="Li S."/>
            <person name="Jiang F."/>
            <person name="Yin L."/>
            <person name="Zhang G."/>
            <person name="Qian W."/>
            <person name="Fan W."/>
        </authorList>
    </citation>
    <scope>NUCLEOTIDE SEQUENCE [LARGE SCALE GENOMIC DNA]</scope>
    <source>
        <strain evidence="20">SZHN2017</strain>
        <tissue evidence="20">Muscle</tissue>
    </source>
</reference>
<evidence type="ECO:0000256" key="3">
    <source>
        <dbReference type="ARBA" id="ARBA00012513"/>
    </source>
</evidence>
<evidence type="ECO:0000259" key="16">
    <source>
        <dbReference type="PROSITE" id="PS50290"/>
    </source>
</evidence>
<dbReference type="GO" id="GO:0005634">
    <property type="term" value="C:nucleus"/>
    <property type="evidence" value="ECO:0007669"/>
    <property type="project" value="UniProtKB-SubCell"/>
</dbReference>
<dbReference type="GO" id="GO:0005524">
    <property type="term" value="F:ATP binding"/>
    <property type="evidence" value="ECO:0007669"/>
    <property type="project" value="UniProtKB-KW"/>
</dbReference>
<evidence type="ECO:0000259" key="19">
    <source>
        <dbReference type="PROSITE" id="PS51914"/>
    </source>
</evidence>
<dbReference type="GO" id="GO:0000077">
    <property type="term" value="P:DNA damage checkpoint signaling"/>
    <property type="evidence" value="ECO:0007669"/>
    <property type="project" value="TreeGrafter"/>
</dbReference>
<dbReference type="SUPFAM" id="SSF56112">
    <property type="entry name" value="Protein kinase-like (PK-like)"/>
    <property type="match status" value="1"/>
</dbReference>
<feature type="coiled-coil region" evidence="14">
    <location>
        <begin position="267"/>
        <end position="299"/>
    </location>
</feature>
<dbReference type="PROSITE" id="PS50290">
    <property type="entry name" value="PI3_4_KINASE_3"/>
    <property type="match status" value="1"/>
</dbReference>
<keyword evidence="13" id="KW-0539">Nucleus</keyword>
<evidence type="ECO:0000256" key="5">
    <source>
        <dbReference type="ARBA" id="ARBA00022679"/>
    </source>
</evidence>
<keyword evidence="21" id="KW-1185">Reference proteome</keyword>
<keyword evidence="12" id="KW-0234">DNA repair</keyword>
<evidence type="ECO:0000259" key="18">
    <source>
        <dbReference type="PROSITE" id="PS51190"/>
    </source>
</evidence>
<dbReference type="InterPro" id="IPR003152">
    <property type="entry name" value="FATC_dom"/>
</dbReference>
<dbReference type="InterPro" id="IPR056803">
    <property type="entry name" value="ATR-like_N-HEAT"/>
</dbReference>
<comment type="similarity">
    <text evidence="2">Belongs to the PI3/PI4-kinase family. ATM subfamily.</text>
</comment>
<dbReference type="InterPro" id="IPR044865">
    <property type="entry name" value="MRH_dom"/>
</dbReference>
<dbReference type="InterPro" id="IPR056802">
    <property type="entry name" value="ATR-like_M-HEAT"/>
</dbReference>
<keyword evidence="4" id="KW-0723">Serine/threonine-protein kinase</keyword>
<feature type="region of interest" description="Disordered" evidence="15">
    <location>
        <begin position="139"/>
        <end position="192"/>
    </location>
</feature>
<evidence type="ECO:0000256" key="9">
    <source>
        <dbReference type="ARBA" id="ARBA00022777"/>
    </source>
</evidence>
<evidence type="ECO:0000313" key="21">
    <source>
        <dbReference type="Proteomes" id="UP000245119"/>
    </source>
</evidence>
<keyword evidence="10" id="KW-0067">ATP-binding</keyword>
<comment type="caution">
    <text evidence="20">The sequence shown here is derived from an EMBL/GenBank/DDBJ whole genome shotgun (WGS) entry which is preliminary data.</text>
</comment>
<dbReference type="SMART" id="SM00802">
    <property type="entry name" value="UME"/>
    <property type="match status" value="1"/>
</dbReference>
<keyword evidence="6" id="KW-0732">Signal</keyword>
<dbReference type="InterPro" id="IPR011009">
    <property type="entry name" value="Kinase-like_dom_sf"/>
</dbReference>
<feature type="compositionally biased region" description="Basic and acidic residues" evidence="15">
    <location>
        <begin position="432"/>
        <end position="445"/>
    </location>
</feature>
<dbReference type="InterPro" id="IPR012993">
    <property type="entry name" value="UME"/>
</dbReference>
<feature type="domain" description="MRH" evidence="19">
    <location>
        <begin position="546"/>
        <end position="712"/>
    </location>
</feature>